<organism evidence="1 2">
    <name type="scientific">Vaccinium darrowii</name>
    <dbReference type="NCBI Taxonomy" id="229202"/>
    <lineage>
        <taxon>Eukaryota</taxon>
        <taxon>Viridiplantae</taxon>
        <taxon>Streptophyta</taxon>
        <taxon>Embryophyta</taxon>
        <taxon>Tracheophyta</taxon>
        <taxon>Spermatophyta</taxon>
        <taxon>Magnoliopsida</taxon>
        <taxon>eudicotyledons</taxon>
        <taxon>Gunneridae</taxon>
        <taxon>Pentapetalae</taxon>
        <taxon>asterids</taxon>
        <taxon>Ericales</taxon>
        <taxon>Ericaceae</taxon>
        <taxon>Vaccinioideae</taxon>
        <taxon>Vaccinieae</taxon>
        <taxon>Vaccinium</taxon>
    </lineage>
</organism>
<evidence type="ECO:0000313" key="1">
    <source>
        <dbReference type="EMBL" id="KAH7850185.1"/>
    </source>
</evidence>
<keyword evidence="2" id="KW-1185">Reference proteome</keyword>
<protein>
    <submittedName>
        <fullName evidence="1">Uncharacterized protein</fullName>
    </submittedName>
</protein>
<reference evidence="1 2" key="1">
    <citation type="journal article" date="2021" name="Hortic Res">
        <title>High-quality reference genome and annotation aids understanding of berry development for evergreen blueberry (Vaccinium darrowii).</title>
        <authorList>
            <person name="Yu J."/>
            <person name="Hulse-Kemp A.M."/>
            <person name="Babiker E."/>
            <person name="Staton M."/>
        </authorList>
    </citation>
    <scope>NUCLEOTIDE SEQUENCE [LARGE SCALE GENOMIC DNA]</scope>
    <source>
        <strain evidence="2">cv. NJ 8807/NJ 8810</strain>
        <tissue evidence="1">Young leaf</tissue>
    </source>
</reference>
<dbReference type="EMBL" id="CM037157">
    <property type="protein sequence ID" value="KAH7850185.1"/>
    <property type="molecule type" value="Genomic_DNA"/>
</dbReference>
<gene>
    <name evidence="1" type="ORF">Vadar_028975</name>
</gene>
<proteinExistence type="predicted"/>
<dbReference type="Proteomes" id="UP000828048">
    <property type="component" value="Chromosome 7"/>
</dbReference>
<accession>A0ACB7Y9W1</accession>
<sequence>MPDDFFSSHSPTTPLEKRITKPQAAGVYTRKIFKLFQEELFLSQKQCPSKFHEEGTRKIYKVVENEKIVSMKWCLILWKIKHFVHAISSNLLVFFVKKSHVNHLPEHYILRRWTINAKNHIANEISSTLMSEVLLQGGTKNSSTLPKHKLMIEVLKVVEEGQKSQKKHDHLTLALQKVHRELLDMDEEDEDVDEIDIDGDLGSESLYKGGAQLLSNITFTLHDPPWLLQRVDLNP</sequence>
<evidence type="ECO:0000313" key="2">
    <source>
        <dbReference type="Proteomes" id="UP000828048"/>
    </source>
</evidence>
<name>A0ACB7Y9W1_9ERIC</name>
<comment type="caution">
    <text evidence="1">The sequence shown here is derived from an EMBL/GenBank/DDBJ whole genome shotgun (WGS) entry which is preliminary data.</text>
</comment>